<accession>A0A2T4U6E5</accession>
<dbReference type="Proteomes" id="UP000240509">
    <property type="component" value="Unassembled WGS sequence"/>
</dbReference>
<dbReference type="InterPro" id="IPR018376">
    <property type="entry name" value="Enoyl-CoA_hyd/isom_CS"/>
</dbReference>
<evidence type="ECO:0000313" key="5">
    <source>
        <dbReference type="Proteomes" id="UP000240509"/>
    </source>
</evidence>
<comment type="caution">
    <text evidence="4">The sequence shown here is derived from an EMBL/GenBank/DDBJ whole genome shotgun (WGS) entry which is preliminary data.</text>
</comment>
<name>A0A2T4U6E5_9BACI</name>
<dbReference type="PANTHER" id="PTHR11941">
    <property type="entry name" value="ENOYL-COA HYDRATASE-RELATED"/>
    <property type="match status" value="1"/>
</dbReference>
<reference evidence="4 5" key="1">
    <citation type="submission" date="2018-03" db="EMBL/GenBank/DDBJ databases">
        <title>Alkalicoccus saliphilus sp. nov., isolated from a mineral pool.</title>
        <authorList>
            <person name="Zhao B."/>
        </authorList>
    </citation>
    <scope>NUCLEOTIDE SEQUENCE [LARGE SCALE GENOMIC DNA]</scope>
    <source>
        <strain evidence="4 5">6AG</strain>
    </source>
</reference>
<evidence type="ECO:0000256" key="3">
    <source>
        <dbReference type="RuleBase" id="RU003707"/>
    </source>
</evidence>
<dbReference type="CDD" id="cd06558">
    <property type="entry name" value="crotonase-like"/>
    <property type="match status" value="1"/>
</dbReference>
<evidence type="ECO:0000256" key="2">
    <source>
        <dbReference type="ARBA" id="ARBA00023239"/>
    </source>
</evidence>
<dbReference type="GO" id="GO:0004300">
    <property type="term" value="F:enoyl-CoA hydratase activity"/>
    <property type="evidence" value="ECO:0007669"/>
    <property type="project" value="UniProtKB-EC"/>
</dbReference>
<dbReference type="Pfam" id="PF00378">
    <property type="entry name" value="ECH_1"/>
    <property type="match status" value="1"/>
</dbReference>
<evidence type="ECO:0000256" key="1">
    <source>
        <dbReference type="ARBA" id="ARBA00005254"/>
    </source>
</evidence>
<dbReference type="GO" id="GO:0006635">
    <property type="term" value="P:fatty acid beta-oxidation"/>
    <property type="evidence" value="ECO:0007669"/>
    <property type="project" value="TreeGrafter"/>
</dbReference>
<organism evidence="4 5">
    <name type="scientific">Alkalicoccus saliphilus</name>
    <dbReference type="NCBI Taxonomy" id="200989"/>
    <lineage>
        <taxon>Bacteria</taxon>
        <taxon>Bacillati</taxon>
        <taxon>Bacillota</taxon>
        <taxon>Bacilli</taxon>
        <taxon>Bacillales</taxon>
        <taxon>Bacillaceae</taxon>
        <taxon>Alkalicoccus</taxon>
    </lineage>
</organism>
<dbReference type="AlphaFoldDB" id="A0A2T4U6E5"/>
<dbReference type="EC" id="4.2.1.17" evidence="4"/>
<gene>
    <name evidence="4" type="ORF">C6Y45_08280</name>
</gene>
<dbReference type="InterPro" id="IPR001753">
    <property type="entry name" value="Enoyl-CoA_hydra/iso"/>
</dbReference>
<dbReference type="InterPro" id="IPR029045">
    <property type="entry name" value="ClpP/crotonase-like_dom_sf"/>
</dbReference>
<comment type="similarity">
    <text evidence="1 3">Belongs to the enoyl-CoA hydratase/isomerase family.</text>
</comment>
<dbReference type="RefSeq" id="WP_107584770.1">
    <property type="nucleotide sequence ID" value="NZ_PZJJ01000011.1"/>
</dbReference>
<dbReference type="Gene3D" id="3.90.226.10">
    <property type="entry name" value="2-enoyl-CoA Hydratase, Chain A, domain 1"/>
    <property type="match status" value="1"/>
</dbReference>
<keyword evidence="2 4" id="KW-0456">Lyase</keyword>
<evidence type="ECO:0000313" key="4">
    <source>
        <dbReference type="EMBL" id="PTL38969.1"/>
    </source>
</evidence>
<proteinExistence type="inferred from homology"/>
<protein>
    <submittedName>
        <fullName evidence="4">Enoyl-CoA hydratase</fullName>
        <ecNumber evidence="4">4.2.1.17</ecNumber>
    </submittedName>
</protein>
<dbReference type="InterPro" id="IPR014748">
    <property type="entry name" value="Enoyl-CoA_hydra_C"/>
</dbReference>
<dbReference type="FunFam" id="3.90.226.10:FF:000009">
    <property type="entry name" value="Carnitinyl-CoA dehydratase"/>
    <property type="match status" value="1"/>
</dbReference>
<dbReference type="PANTHER" id="PTHR11941:SF54">
    <property type="entry name" value="ENOYL-COA HYDRATASE, MITOCHONDRIAL"/>
    <property type="match status" value="1"/>
</dbReference>
<dbReference type="OrthoDB" id="9775794at2"/>
<sequence length="256" mass="27815">MIRTDISEGTAVLTLDRPEAANALSRQLVEEAAEILNEWKKNPEIRSVILTGSGEKVFCAGADLKERAEMKPEEVWRAVQGIRSFVETIYQMPQPVIASLNGAALGGGLELALACDFRIGQDKAAFALTETGLGIIPGAGGTQRLPRLIGEQKAKEMILTGKKYTAQEAVESGLLLKAVPAAELESESRILAETAGARAPLANKFAKAAINEGLQCSLEKGLEIEQKQYEKTIYTEDRMEGLKAFKEKRKPVFRGK</sequence>
<dbReference type="FunFam" id="1.10.12.10:FF:000001">
    <property type="entry name" value="Probable enoyl-CoA hydratase, mitochondrial"/>
    <property type="match status" value="1"/>
</dbReference>
<dbReference type="PROSITE" id="PS00166">
    <property type="entry name" value="ENOYL_COA_HYDRATASE"/>
    <property type="match status" value="1"/>
</dbReference>
<keyword evidence="5" id="KW-1185">Reference proteome</keyword>
<dbReference type="Gene3D" id="1.10.12.10">
    <property type="entry name" value="Lyase 2-enoyl-coa Hydratase, Chain A, domain 2"/>
    <property type="match status" value="1"/>
</dbReference>
<dbReference type="EMBL" id="PZJJ01000011">
    <property type="protein sequence ID" value="PTL38969.1"/>
    <property type="molecule type" value="Genomic_DNA"/>
</dbReference>
<dbReference type="SUPFAM" id="SSF52096">
    <property type="entry name" value="ClpP/crotonase"/>
    <property type="match status" value="1"/>
</dbReference>